<dbReference type="RefSeq" id="WP_078766763.1">
    <property type="nucleotide sequence ID" value="NZ_FUXZ01000012.1"/>
</dbReference>
<dbReference type="STRING" id="39495.SAMN02745111_01922"/>
<evidence type="ECO:0000256" key="9">
    <source>
        <dbReference type="ARBA" id="ARBA00031501"/>
    </source>
</evidence>
<organism evidence="11 12">
    <name type="scientific">Eubacterium uniforme</name>
    <dbReference type="NCBI Taxonomy" id="39495"/>
    <lineage>
        <taxon>Bacteria</taxon>
        <taxon>Bacillati</taxon>
        <taxon>Bacillota</taxon>
        <taxon>Clostridia</taxon>
        <taxon>Eubacteriales</taxon>
        <taxon>Eubacteriaceae</taxon>
        <taxon>Eubacterium</taxon>
    </lineage>
</organism>
<keyword evidence="7 10" id="KW-0119">Carbohydrate metabolism</keyword>
<dbReference type="InterPro" id="IPR003385">
    <property type="entry name" value="Glyco_hydro_77"/>
</dbReference>
<comment type="catalytic activity">
    <reaction evidence="1 10">
        <text>Transfers a segment of a (1-&gt;4)-alpha-D-glucan to a new position in an acceptor, which may be glucose or a (1-&gt;4)-alpha-D-glucan.</text>
        <dbReference type="EC" id="2.4.1.25"/>
    </reaction>
</comment>
<evidence type="ECO:0000256" key="3">
    <source>
        <dbReference type="ARBA" id="ARBA00012560"/>
    </source>
</evidence>
<evidence type="ECO:0000256" key="2">
    <source>
        <dbReference type="ARBA" id="ARBA00005684"/>
    </source>
</evidence>
<evidence type="ECO:0000313" key="12">
    <source>
        <dbReference type="Proteomes" id="UP000190814"/>
    </source>
</evidence>
<dbReference type="GO" id="GO:0005975">
    <property type="term" value="P:carbohydrate metabolic process"/>
    <property type="evidence" value="ECO:0007669"/>
    <property type="project" value="InterPro"/>
</dbReference>
<dbReference type="Pfam" id="PF02446">
    <property type="entry name" value="Glyco_hydro_77"/>
    <property type="match status" value="1"/>
</dbReference>
<accession>A0A1T4VXT3</accession>
<dbReference type="EMBL" id="FUXZ01000012">
    <property type="protein sequence ID" value="SKA69820.1"/>
    <property type="molecule type" value="Genomic_DNA"/>
</dbReference>
<proteinExistence type="inferred from homology"/>
<gene>
    <name evidence="11" type="ORF">SAMN02745111_01922</name>
</gene>
<dbReference type="InterPro" id="IPR017853">
    <property type="entry name" value="GH"/>
</dbReference>
<evidence type="ECO:0000256" key="5">
    <source>
        <dbReference type="ARBA" id="ARBA00022676"/>
    </source>
</evidence>
<comment type="similarity">
    <text evidence="2 10">Belongs to the disproportionating enzyme family.</text>
</comment>
<evidence type="ECO:0000313" key="11">
    <source>
        <dbReference type="EMBL" id="SKA69820.1"/>
    </source>
</evidence>
<evidence type="ECO:0000256" key="8">
    <source>
        <dbReference type="ARBA" id="ARBA00031423"/>
    </source>
</evidence>
<dbReference type="PANTHER" id="PTHR32438">
    <property type="entry name" value="4-ALPHA-GLUCANOTRANSFERASE DPE1, CHLOROPLASTIC/AMYLOPLASTIC"/>
    <property type="match status" value="1"/>
</dbReference>
<name>A0A1T4VXT3_9FIRM</name>
<dbReference type="Gene3D" id="3.20.20.80">
    <property type="entry name" value="Glycosidases"/>
    <property type="match status" value="1"/>
</dbReference>
<evidence type="ECO:0000256" key="7">
    <source>
        <dbReference type="ARBA" id="ARBA00023277"/>
    </source>
</evidence>
<evidence type="ECO:0000256" key="10">
    <source>
        <dbReference type="RuleBase" id="RU361207"/>
    </source>
</evidence>
<dbReference type="NCBIfam" id="NF011080">
    <property type="entry name" value="PRK14508.1-3"/>
    <property type="match status" value="1"/>
</dbReference>
<sequence length="496" mass="57616">MRAGGVLMHITSLASPYGVGTMGKEAYEFVDFLVAARQTYWQVLPIGPTGYGDSPYSSYSTYAGNPYLIDFDKIKEEGYLRKADYNKINWGDNEEHVDFNILLENKFKVLRKAADRFLKKPADDYEKFLKKNKSWLDDYSLFMAIKSKQGGKTWQEWKKEYKLREKTAINLAKEKYKKEIDFWKITQYFFYKQWNELKKYANKNGILIIGDIPIYVANDSCDVWSNPKEFKLDENLEPIWVAGCPPDGFSEDGQLWGNPTYDWDYMKKNNYKWWVKRIKYAKSLYDVVRIDHFRGFAGYYAIPYGDKNARGGHWEKGPGFNLFKAVFEKCGKDGIIAEDLGFLDKDVITLLKKTNFPGMKLLQFAFDTRDGGAYRPHSYIKNSVAYTGTHDNEPTMGWFKNAKKEDVKRTVTYFNLTKKEGYNWGMMRGVWSSVSDYAIVQAQDLLGLGNEARMNLPSTVGTHNWSWRAKPGVFTEELSEKLAYLMEIYGRCEIID</sequence>
<dbReference type="EC" id="2.4.1.25" evidence="3 10"/>
<keyword evidence="6 10" id="KW-0808">Transferase</keyword>
<keyword evidence="5 10" id="KW-0328">Glycosyltransferase</keyword>
<dbReference type="NCBIfam" id="TIGR00217">
    <property type="entry name" value="malQ"/>
    <property type="match status" value="1"/>
</dbReference>
<dbReference type="PANTHER" id="PTHR32438:SF5">
    <property type="entry name" value="4-ALPHA-GLUCANOTRANSFERASE DPE1, CHLOROPLASTIC_AMYLOPLASTIC"/>
    <property type="match status" value="1"/>
</dbReference>
<protein>
    <recommendedName>
        <fullName evidence="4 10">4-alpha-glucanotransferase</fullName>
        <ecNumber evidence="3 10">2.4.1.25</ecNumber>
    </recommendedName>
    <alternativeName>
        <fullName evidence="8 10">Amylomaltase</fullName>
    </alternativeName>
    <alternativeName>
        <fullName evidence="9 10">Disproportionating enzyme</fullName>
    </alternativeName>
</protein>
<dbReference type="GO" id="GO:0004134">
    <property type="term" value="F:4-alpha-glucanotransferase activity"/>
    <property type="evidence" value="ECO:0007669"/>
    <property type="project" value="UniProtKB-EC"/>
</dbReference>
<dbReference type="SUPFAM" id="SSF51445">
    <property type="entry name" value="(Trans)glycosidases"/>
    <property type="match status" value="1"/>
</dbReference>
<evidence type="ECO:0000256" key="4">
    <source>
        <dbReference type="ARBA" id="ARBA00020295"/>
    </source>
</evidence>
<evidence type="ECO:0000256" key="6">
    <source>
        <dbReference type="ARBA" id="ARBA00022679"/>
    </source>
</evidence>
<reference evidence="11 12" key="1">
    <citation type="submission" date="2017-02" db="EMBL/GenBank/DDBJ databases">
        <authorList>
            <person name="Peterson S.W."/>
        </authorList>
    </citation>
    <scope>NUCLEOTIDE SEQUENCE [LARGE SCALE GENOMIC DNA]</scope>
    <source>
        <strain evidence="11 12">ATCC 35992</strain>
    </source>
</reference>
<dbReference type="Proteomes" id="UP000190814">
    <property type="component" value="Unassembled WGS sequence"/>
</dbReference>
<dbReference type="AlphaFoldDB" id="A0A1T4VXT3"/>
<keyword evidence="12" id="KW-1185">Reference proteome</keyword>
<evidence type="ECO:0000256" key="1">
    <source>
        <dbReference type="ARBA" id="ARBA00000439"/>
    </source>
</evidence>